<evidence type="ECO:0000256" key="1">
    <source>
        <dbReference type="SAM" id="MobiDB-lite"/>
    </source>
</evidence>
<dbReference type="EMBL" id="JACBYQ010000002">
    <property type="protein sequence ID" value="NYE96041.1"/>
    <property type="molecule type" value="Genomic_DNA"/>
</dbReference>
<keyword evidence="2" id="KW-0812">Transmembrane</keyword>
<gene>
    <name evidence="4" type="ORF">FHU41_002291</name>
</gene>
<feature type="transmembrane region" description="Helical" evidence="2">
    <location>
        <begin position="90"/>
        <end position="113"/>
    </location>
</feature>
<dbReference type="AlphaFoldDB" id="A0A7Y9LUY0"/>
<name>A0A7Y9LUY0_9MICC</name>
<evidence type="ECO:0000313" key="5">
    <source>
        <dbReference type="Proteomes" id="UP000521748"/>
    </source>
</evidence>
<reference evidence="4 5" key="1">
    <citation type="submission" date="2020-07" db="EMBL/GenBank/DDBJ databases">
        <title>Sequencing the genomes of 1000 actinobacteria strains.</title>
        <authorList>
            <person name="Klenk H.-P."/>
        </authorList>
    </citation>
    <scope>NUCLEOTIDE SEQUENCE [LARGE SCALE GENOMIC DNA]</scope>
    <source>
        <strain evidence="4 5">DSM 102047</strain>
    </source>
</reference>
<dbReference type="RefSeq" id="WP_179389751.1">
    <property type="nucleotide sequence ID" value="NZ_JACBYQ010000002.1"/>
</dbReference>
<evidence type="ECO:0000256" key="2">
    <source>
        <dbReference type="SAM" id="Phobius"/>
    </source>
</evidence>
<protein>
    <recommendedName>
        <fullName evidence="3">DUF4190 domain-containing protein</fullName>
    </recommendedName>
</protein>
<feature type="compositionally biased region" description="Low complexity" evidence="1">
    <location>
        <begin position="38"/>
        <end position="67"/>
    </location>
</feature>
<feature type="domain" description="DUF4190" evidence="3">
    <location>
        <begin position="86"/>
        <end position="145"/>
    </location>
</feature>
<dbReference type="Pfam" id="PF13828">
    <property type="entry name" value="DUF4190"/>
    <property type="match status" value="1"/>
</dbReference>
<feature type="transmembrane region" description="Helical" evidence="2">
    <location>
        <begin position="134"/>
        <end position="158"/>
    </location>
</feature>
<feature type="region of interest" description="Disordered" evidence="1">
    <location>
        <begin position="1"/>
        <end position="67"/>
    </location>
</feature>
<comment type="caution">
    <text evidence="4">The sequence shown here is derived from an EMBL/GenBank/DDBJ whole genome shotgun (WGS) entry which is preliminary data.</text>
</comment>
<evidence type="ECO:0000313" key="4">
    <source>
        <dbReference type="EMBL" id="NYE96041.1"/>
    </source>
</evidence>
<sequence>MSNQPEQPFQPPQPVNGYGQQPPQQYPGAPGQQPPSGYPGAFQGQNQPPMQQPYGQQPYPQQGYYSNPSYPMQPMVYADSGPKGLSLTGMILGIASIVGFGIFILPQIAGVIVSHMGWSKEQPQGKGFAIAGLVLNYLSLLIWGLVFIFMIIGFIAAANYSSNYN</sequence>
<evidence type="ECO:0000259" key="3">
    <source>
        <dbReference type="Pfam" id="PF13828"/>
    </source>
</evidence>
<feature type="compositionally biased region" description="Low complexity" evidence="1">
    <location>
        <begin position="15"/>
        <end position="31"/>
    </location>
</feature>
<keyword evidence="2" id="KW-0472">Membrane</keyword>
<keyword evidence="2" id="KW-1133">Transmembrane helix</keyword>
<accession>A0A7Y9LUY0</accession>
<dbReference type="Proteomes" id="UP000521748">
    <property type="component" value="Unassembled WGS sequence"/>
</dbReference>
<keyword evidence="5" id="KW-1185">Reference proteome</keyword>
<organism evidence="4 5">
    <name type="scientific">Psychromicrobium silvestre</name>
    <dbReference type="NCBI Taxonomy" id="1645614"/>
    <lineage>
        <taxon>Bacteria</taxon>
        <taxon>Bacillati</taxon>
        <taxon>Actinomycetota</taxon>
        <taxon>Actinomycetes</taxon>
        <taxon>Micrococcales</taxon>
        <taxon>Micrococcaceae</taxon>
        <taxon>Psychromicrobium</taxon>
    </lineage>
</organism>
<proteinExistence type="predicted"/>
<dbReference type="InterPro" id="IPR025241">
    <property type="entry name" value="DUF4190"/>
</dbReference>